<evidence type="ECO:0000256" key="2">
    <source>
        <dbReference type="ARBA" id="ARBA00022801"/>
    </source>
</evidence>
<evidence type="ECO:0000313" key="6">
    <source>
        <dbReference type="Proteomes" id="UP000619743"/>
    </source>
</evidence>
<dbReference type="HAMAP" id="MF_00528">
    <property type="entry name" value="Maf"/>
    <property type="match status" value="1"/>
</dbReference>
<dbReference type="PIRSF" id="PIRSF006305">
    <property type="entry name" value="Maf"/>
    <property type="match status" value="1"/>
</dbReference>
<dbReference type="InterPro" id="IPR003697">
    <property type="entry name" value="Maf-like"/>
</dbReference>
<dbReference type="GO" id="GO:0005737">
    <property type="term" value="C:cytoplasm"/>
    <property type="evidence" value="ECO:0007669"/>
    <property type="project" value="UniProtKB-SubCell"/>
</dbReference>
<comment type="subcellular location">
    <subcellularLocation>
        <location evidence="4">Cytoplasm</location>
    </subcellularLocation>
</comment>
<dbReference type="OrthoDB" id="9807767at2"/>
<dbReference type="PANTHER" id="PTHR43213">
    <property type="entry name" value="BIFUNCTIONAL DTTP/UTP PYROPHOSPHATASE/METHYLTRANSFERASE PROTEIN-RELATED"/>
    <property type="match status" value="1"/>
</dbReference>
<keyword evidence="4" id="KW-0963">Cytoplasm</keyword>
<dbReference type="AlphaFoldDB" id="A0A8J2XQI4"/>
<feature type="site" description="Important for substrate specificity" evidence="4">
    <location>
        <position position="15"/>
    </location>
</feature>
<comment type="similarity">
    <text evidence="4">Belongs to the Maf family. YhdE subfamily.</text>
</comment>
<comment type="caution">
    <text evidence="4">Lacks conserved residue(s) required for the propagation of feature annotation.</text>
</comment>
<dbReference type="NCBIfam" id="TIGR00172">
    <property type="entry name" value="maf"/>
    <property type="match status" value="1"/>
</dbReference>
<reference evidence="6" key="1">
    <citation type="journal article" date="2019" name="Int. J. Syst. Evol. Microbiol.">
        <title>The Global Catalogue of Microorganisms (GCM) 10K type strain sequencing project: providing services to taxonomists for standard genome sequencing and annotation.</title>
        <authorList>
            <consortium name="The Broad Institute Genomics Platform"/>
            <consortium name="The Broad Institute Genome Sequencing Center for Infectious Disease"/>
            <person name="Wu L."/>
            <person name="Ma J."/>
        </authorList>
    </citation>
    <scope>NUCLEOTIDE SEQUENCE [LARGE SCALE GENOMIC DNA]</scope>
    <source>
        <strain evidence="6">CGMCC 1.10130</strain>
    </source>
</reference>
<name>A0A8J2XQI4_9GAMM</name>
<keyword evidence="3 4" id="KW-0546">Nucleotide metabolism</keyword>
<comment type="caution">
    <text evidence="5">The sequence shown here is derived from an EMBL/GenBank/DDBJ whole genome shotgun (WGS) entry which is preliminary data.</text>
</comment>
<dbReference type="Proteomes" id="UP000619743">
    <property type="component" value="Unassembled WGS sequence"/>
</dbReference>
<dbReference type="CDD" id="cd00555">
    <property type="entry name" value="Maf"/>
    <property type="match status" value="1"/>
</dbReference>
<organism evidence="5 6">
    <name type="scientific">Neiella marina</name>
    <dbReference type="NCBI Taxonomy" id="508461"/>
    <lineage>
        <taxon>Bacteria</taxon>
        <taxon>Pseudomonadati</taxon>
        <taxon>Pseudomonadota</taxon>
        <taxon>Gammaproteobacteria</taxon>
        <taxon>Alteromonadales</taxon>
        <taxon>Echinimonadaceae</taxon>
        <taxon>Neiella</taxon>
    </lineage>
</organism>
<protein>
    <recommendedName>
        <fullName evidence="4">dTTP/UTP pyrophosphatase</fullName>
        <shortName evidence="4">dTTPase/UTPase</shortName>
        <ecNumber evidence="4">3.6.1.9</ecNumber>
    </recommendedName>
    <alternativeName>
        <fullName evidence="4">Nucleoside triphosphate pyrophosphatase</fullName>
    </alternativeName>
    <alternativeName>
        <fullName evidence="4">Nucleotide pyrophosphatase</fullName>
        <shortName evidence="4">Nucleotide PPase</shortName>
    </alternativeName>
</protein>
<dbReference type="RefSeq" id="WP_087506264.1">
    <property type="nucleotide sequence ID" value="NZ_BMDX01000014.1"/>
</dbReference>
<dbReference type="EC" id="3.6.1.9" evidence="4"/>
<evidence type="ECO:0000256" key="3">
    <source>
        <dbReference type="ARBA" id="ARBA00023080"/>
    </source>
</evidence>
<feature type="site" description="Important for substrate specificity" evidence="4">
    <location>
        <position position="155"/>
    </location>
</feature>
<comment type="function">
    <text evidence="4">Nucleoside triphosphate pyrophosphatase that hydrolyzes dTTP and UTP. May have a dual role in cell division arrest and in preventing the incorporation of modified nucleotides into cellular nucleic acids.</text>
</comment>
<keyword evidence="6" id="KW-1185">Reference proteome</keyword>
<dbReference type="PANTHER" id="PTHR43213:SF5">
    <property type="entry name" value="BIFUNCTIONAL DTTP_UTP PYROPHOSPHATASE_METHYLTRANSFERASE PROTEIN-RELATED"/>
    <property type="match status" value="1"/>
</dbReference>
<proteinExistence type="inferred from homology"/>
<dbReference type="GO" id="GO:0047429">
    <property type="term" value="F:nucleoside triphosphate diphosphatase activity"/>
    <property type="evidence" value="ECO:0007669"/>
    <property type="project" value="UniProtKB-EC"/>
</dbReference>
<feature type="site" description="Important for substrate specificity" evidence="4">
    <location>
        <position position="73"/>
    </location>
</feature>
<accession>A0A8J2XQI4</accession>
<dbReference type="EMBL" id="BMDX01000014">
    <property type="protein sequence ID" value="GGA82975.1"/>
    <property type="molecule type" value="Genomic_DNA"/>
</dbReference>
<dbReference type="GO" id="GO:0009117">
    <property type="term" value="P:nucleotide metabolic process"/>
    <property type="evidence" value="ECO:0007669"/>
    <property type="project" value="UniProtKB-KW"/>
</dbReference>
<gene>
    <name evidence="5" type="primary">yhdE</name>
    <name evidence="5" type="ORF">GCM10011369_26230</name>
</gene>
<comment type="catalytic activity">
    <reaction evidence="4">
        <text>UTP + H2O = UMP + diphosphate + H(+)</text>
        <dbReference type="Rhea" id="RHEA:29395"/>
        <dbReference type="ChEBI" id="CHEBI:15377"/>
        <dbReference type="ChEBI" id="CHEBI:15378"/>
        <dbReference type="ChEBI" id="CHEBI:33019"/>
        <dbReference type="ChEBI" id="CHEBI:46398"/>
        <dbReference type="ChEBI" id="CHEBI:57865"/>
        <dbReference type="EC" id="3.6.1.9"/>
    </reaction>
</comment>
<sequence>MKLSLPLVLASQSPRRRELLGQLVTHFEQRSADIDEVRQPDESPASYVARLAQEKAQAVAQLEPNKWVLGADTIVVLGARIFEKPQDEADCLATLSLLSGQTHQVMTAVALCKGNQLLHQTVSSNVTFRPLSTSEMVAYWQTGEPADKAGGYGIQGLGGCFVSHLSGSYSAVVGLPLCQTQQLLQAAIKES</sequence>
<keyword evidence="2 4" id="KW-0378">Hydrolase</keyword>
<evidence type="ECO:0000313" key="5">
    <source>
        <dbReference type="EMBL" id="GGA82975.1"/>
    </source>
</evidence>
<evidence type="ECO:0000256" key="4">
    <source>
        <dbReference type="HAMAP-Rule" id="MF_00528"/>
    </source>
</evidence>
<comment type="cofactor">
    <cofactor evidence="1 4">
        <name>a divalent metal cation</name>
        <dbReference type="ChEBI" id="CHEBI:60240"/>
    </cofactor>
</comment>
<feature type="active site" description="Proton acceptor" evidence="4">
    <location>
        <position position="72"/>
    </location>
</feature>
<dbReference type="Gene3D" id="3.90.950.10">
    <property type="match status" value="1"/>
</dbReference>
<dbReference type="Pfam" id="PF02545">
    <property type="entry name" value="Maf"/>
    <property type="match status" value="1"/>
</dbReference>
<comment type="catalytic activity">
    <reaction evidence="4">
        <text>dTTP + H2O = dTMP + diphosphate + H(+)</text>
        <dbReference type="Rhea" id="RHEA:28534"/>
        <dbReference type="ChEBI" id="CHEBI:15377"/>
        <dbReference type="ChEBI" id="CHEBI:15378"/>
        <dbReference type="ChEBI" id="CHEBI:33019"/>
        <dbReference type="ChEBI" id="CHEBI:37568"/>
        <dbReference type="ChEBI" id="CHEBI:63528"/>
        <dbReference type="EC" id="3.6.1.9"/>
    </reaction>
</comment>
<dbReference type="InterPro" id="IPR029001">
    <property type="entry name" value="ITPase-like_fam"/>
</dbReference>
<evidence type="ECO:0000256" key="1">
    <source>
        <dbReference type="ARBA" id="ARBA00001968"/>
    </source>
</evidence>
<dbReference type="SUPFAM" id="SSF52972">
    <property type="entry name" value="ITPase-like"/>
    <property type="match status" value="1"/>
</dbReference>